<evidence type="ECO:0000259" key="1">
    <source>
        <dbReference type="Pfam" id="PF13358"/>
    </source>
</evidence>
<feature type="domain" description="Tc1-like transposase DDE" evidence="1">
    <location>
        <begin position="58"/>
        <end position="162"/>
    </location>
</feature>
<accession>A0A3M7QWZ2</accession>
<dbReference type="Proteomes" id="UP000276133">
    <property type="component" value="Unassembled WGS sequence"/>
</dbReference>
<dbReference type="InterPro" id="IPR036397">
    <property type="entry name" value="RNaseH_sf"/>
</dbReference>
<dbReference type="OrthoDB" id="9996331at2759"/>
<reference evidence="2 3" key="1">
    <citation type="journal article" date="2018" name="Sci. Rep.">
        <title>Genomic signatures of local adaptation to the degree of environmental predictability in rotifers.</title>
        <authorList>
            <person name="Franch-Gras L."/>
            <person name="Hahn C."/>
            <person name="Garcia-Roger E.M."/>
            <person name="Carmona M.J."/>
            <person name="Serra M."/>
            <person name="Gomez A."/>
        </authorList>
    </citation>
    <scope>NUCLEOTIDE SEQUENCE [LARGE SCALE GENOMIC DNA]</scope>
    <source>
        <strain evidence="2">HYR1</strain>
    </source>
</reference>
<dbReference type="Gene3D" id="3.30.420.10">
    <property type="entry name" value="Ribonuclease H-like superfamily/Ribonuclease H"/>
    <property type="match status" value="1"/>
</dbReference>
<gene>
    <name evidence="2" type="ORF">BpHYR1_052511</name>
</gene>
<evidence type="ECO:0000313" key="2">
    <source>
        <dbReference type="EMBL" id="RNA15862.1"/>
    </source>
</evidence>
<dbReference type="GO" id="GO:0003676">
    <property type="term" value="F:nucleic acid binding"/>
    <property type="evidence" value="ECO:0007669"/>
    <property type="project" value="InterPro"/>
</dbReference>
<comment type="caution">
    <text evidence="2">The sequence shown here is derived from an EMBL/GenBank/DDBJ whole genome shotgun (WGS) entry which is preliminary data.</text>
</comment>
<name>A0A3M7QWZ2_BRAPC</name>
<protein>
    <submittedName>
        <fullName evidence="2">Transposable element Tc3</fullName>
    </submittedName>
</protein>
<dbReference type="InterPro" id="IPR038717">
    <property type="entry name" value="Tc1-like_DDE_dom"/>
</dbReference>
<dbReference type="STRING" id="10195.A0A3M7QWZ2"/>
<proteinExistence type="predicted"/>
<dbReference type="Pfam" id="PF13358">
    <property type="entry name" value="DDE_3"/>
    <property type="match status" value="1"/>
</dbReference>
<keyword evidence="3" id="KW-1185">Reference proteome</keyword>
<organism evidence="2 3">
    <name type="scientific">Brachionus plicatilis</name>
    <name type="common">Marine rotifer</name>
    <name type="synonym">Brachionus muelleri</name>
    <dbReference type="NCBI Taxonomy" id="10195"/>
    <lineage>
        <taxon>Eukaryota</taxon>
        <taxon>Metazoa</taxon>
        <taxon>Spiralia</taxon>
        <taxon>Gnathifera</taxon>
        <taxon>Rotifera</taxon>
        <taxon>Eurotatoria</taxon>
        <taxon>Monogononta</taxon>
        <taxon>Pseudotrocha</taxon>
        <taxon>Ploima</taxon>
        <taxon>Brachionidae</taxon>
        <taxon>Brachionus</taxon>
    </lineage>
</organism>
<sequence>MRRQLASDSSSKFSNNVRIYFNDSAILHSFQLQSGYTFLHTKKRRIFGLLVFTLFNLQNSGGSVGIWGCINQKGAYCCSIFTGRINQFVYMDPLENQLLPSAPIFFDQSQHWIFQQDGASSHNDHSVRDWFQEKQISVLPWCPRSPDLISIENLWSNIDHKMPRGYPETKLAHTKTQLVDIIFNKNTLATSD</sequence>
<dbReference type="AlphaFoldDB" id="A0A3M7QWZ2"/>
<evidence type="ECO:0000313" key="3">
    <source>
        <dbReference type="Proteomes" id="UP000276133"/>
    </source>
</evidence>
<dbReference type="EMBL" id="REGN01004863">
    <property type="protein sequence ID" value="RNA15862.1"/>
    <property type="molecule type" value="Genomic_DNA"/>
</dbReference>